<feature type="region of interest" description="Disordered" evidence="1">
    <location>
        <begin position="1"/>
        <end position="27"/>
    </location>
</feature>
<name>A0A4Y2BX89_ARAVE</name>
<keyword evidence="3" id="KW-1185">Reference proteome</keyword>
<dbReference type="Proteomes" id="UP000499080">
    <property type="component" value="Unassembled WGS sequence"/>
</dbReference>
<sequence length="97" mass="11321">MNRSEKPPVAGQAKNMTSDYPDFRTTSARKFAPRQQVKPLGYRVDKSSVTLLKRGCYQKELPYFVQIHRQDLNFVNRPRSYCAYTDTLKPENETMQS</sequence>
<dbReference type="EMBL" id="BGPR01000124">
    <property type="protein sequence ID" value="GBL96820.1"/>
    <property type="molecule type" value="Genomic_DNA"/>
</dbReference>
<feature type="non-terminal residue" evidence="2">
    <location>
        <position position="97"/>
    </location>
</feature>
<proteinExistence type="predicted"/>
<comment type="caution">
    <text evidence="2">The sequence shown here is derived from an EMBL/GenBank/DDBJ whole genome shotgun (WGS) entry which is preliminary data.</text>
</comment>
<reference evidence="2 3" key="1">
    <citation type="journal article" date="2019" name="Sci. Rep.">
        <title>Orb-weaving spider Araneus ventricosus genome elucidates the spidroin gene catalogue.</title>
        <authorList>
            <person name="Kono N."/>
            <person name="Nakamura H."/>
            <person name="Ohtoshi R."/>
            <person name="Moran D.A.P."/>
            <person name="Shinohara A."/>
            <person name="Yoshida Y."/>
            <person name="Fujiwara M."/>
            <person name="Mori M."/>
            <person name="Tomita M."/>
            <person name="Arakawa K."/>
        </authorList>
    </citation>
    <scope>NUCLEOTIDE SEQUENCE [LARGE SCALE GENOMIC DNA]</scope>
</reference>
<accession>A0A4Y2BX89</accession>
<evidence type="ECO:0000313" key="3">
    <source>
        <dbReference type="Proteomes" id="UP000499080"/>
    </source>
</evidence>
<evidence type="ECO:0000256" key="1">
    <source>
        <dbReference type="SAM" id="MobiDB-lite"/>
    </source>
</evidence>
<organism evidence="2 3">
    <name type="scientific">Araneus ventricosus</name>
    <name type="common">Orbweaver spider</name>
    <name type="synonym">Epeira ventricosa</name>
    <dbReference type="NCBI Taxonomy" id="182803"/>
    <lineage>
        <taxon>Eukaryota</taxon>
        <taxon>Metazoa</taxon>
        <taxon>Ecdysozoa</taxon>
        <taxon>Arthropoda</taxon>
        <taxon>Chelicerata</taxon>
        <taxon>Arachnida</taxon>
        <taxon>Araneae</taxon>
        <taxon>Araneomorphae</taxon>
        <taxon>Entelegynae</taxon>
        <taxon>Araneoidea</taxon>
        <taxon>Araneidae</taxon>
        <taxon>Araneus</taxon>
    </lineage>
</organism>
<evidence type="ECO:0000313" key="2">
    <source>
        <dbReference type="EMBL" id="GBL96820.1"/>
    </source>
</evidence>
<dbReference type="AlphaFoldDB" id="A0A4Y2BX89"/>
<gene>
    <name evidence="2" type="ORF">AVEN_118944_1</name>
</gene>
<protein>
    <submittedName>
        <fullName evidence="2">Uncharacterized protein</fullName>
    </submittedName>
</protein>
<feature type="compositionally biased region" description="Polar residues" evidence="1">
    <location>
        <begin position="14"/>
        <end position="27"/>
    </location>
</feature>